<dbReference type="CDD" id="cd11614">
    <property type="entry name" value="SAF_CpaB_FlgA_like"/>
    <property type="match status" value="1"/>
</dbReference>
<protein>
    <submittedName>
        <fullName evidence="4">Unannotated protein</fullName>
    </submittedName>
</protein>
<dbReference type="Pfam" id="PF08666">
    <property type="entry name" value="SAF"/>
    <property type="match status" value="1"/>
</dbReference>
<evidence type="ECO:0000256" key="2">
    <source>
        <dbReference type="SAM" id="Phobius"/>
    </source>
</evidence>
<evidence type="ECO:0000313" key="4">
    <source>
        <dbReference type="EMBL" id="CAB4609046.1"/>
    </source>
</evidence>
<feature type="region of interest" description="Disordered" evidence="1">
    <location>
        <begin position="1"/>
        <end position="34"/>
    </location>
</feature>
<dbReference type="InterPro" id="IPR013974">
    <property type="entry name" value="SAF"/>
</dbReference>
<sequence length="261" mass="27052">MDMQTTTPRDGTIPSTTESGGATRKRLAPRVRPRPNGRALVGALLVTLAAVGAFIVAGADSEPPTQPVLVARRSLSPGELLTTSDLEIRRVTLPDGFDTRTYSDPAQVVGGAMLAPLGQGELLQRSAVLTDTSGQTGTLEFSFPIDRDRAMNGELRPGETIDLLATYGTGIDAVTSVLARNAIVLQVDDESDGTMGATGRVVLTIGLASADELIDAVHAAQVAGLTAVRSTRAGSSTIGRTSTSSPLSADRAMTDLLGVQR</sequence>
<evidence type="ECO:0000259" key="3">
    <source>
        <dbReference type="SMART" id="SM00858"/>
    </source>
</evidence>
<proteinExistence type="predicted"/>
<feature type="transmembrane region" description="Helical" evidence="2">
    <location>
        <begin position="39"/>
        <end position="59"/>
    </location>
</feature>
<evidence type="ECO:0000256" key="1">
    <source>
        <dbReference type="SAM" id="MobiDB-lite"/>
    </source>
</evidence>
<dbReference type="EMBL" id="CAEZUP010000034">
    <property type="protein sequence ID" value="CAB4609046.1"/>
    <property type="molecule type" value="Genomic_DNA"/>
</dbReference>
<gene>
    <name evidence="4" type="ORF">UFOPK1835_00957</name>
</gene>
<feature type="compositionally biased region" description="Polar residues" evidence="1">
    <location>
        <begin position="1"/>
        <end position="20"/>
    </location>
</feature>
<reference evidence="4" key="1">
    <citation type="submission" date="2020-05" db="EMBL/GenBank/DDBJ databases">
        <authorList>
            <person name="Chiriac C."/>
            <person name="Salcher M."/>
            <person name="Ghai R."/>
            <person name="Kavagutti S V."/>
        </authorList>
    </citation>
    <scope>NUCLEOTIDE SEQUENCE</scope>
</reference>
<name>A0A6J6H7M0_9ZZZZ</name>
<keyword evidence="2" id="KW-0472">Membrane</keyword>
<feature type="compositionally biased region" description="Basic residues" evidence="1">
    <location>
        <begin position="23"/>
        <end position="34"/>
    </location>
</feature>
<dbReference type="SMART" id="SM00858">
    <property type="entry name" value="SAF"/>
    <property type="match status" value="1"/>
</dbReference>
<keyword evidence="2" id="KW-0812">Transmembrane</keyword>
<dbReference type="AlphaFoldDB" id="A0A6J6H7M0"/>
<feature type="domain" description="SAF" evidence="3">
    <location>
        <begin position="66"/>
        <end position="129"/>
    </location>
</feature>
<dbReference type="Gene3D" id="3.90.1210.10">
    <property type="entry name" value="Antifreeze-like/N-acetylneuraminic acid synthase C-terminal domain"/>
    <property type="match status" value="1"/>
</dbReference>
<accession>A0A6J6H7M0</accession>
<keyword evidence="2" id="KW-1133">Transmembrane helix</keyword>
<organism evidence="4">
    <name type="scientific">freshwater metagenome</name>
    <dbReference type="NCBI Taxonomy" id="449393"/>
    <lineage>
        <taxon>unclassified sequences</taxon>
        <taxon>metagenomes</taxon>
        <taxon>ecological metagenomes</taxon>
    </lineage>
</organism>